<dbReference type="AlphaFoldDB" id="A0A1I2HGU6"/>
<dbReference type="Gene3D" id="3.90.25.10">
    <property type="entry name" value="UDP-galactose 4-epimerase, domain 1"/>
    <property type="match status" value="1"/>
</dbReference>
<dbReference type="RefSeq" id="WP_091190272.1">
    <property type="nucleotide sequence ID" value="NZ_FOMT01000007.1"/>
</dbReference>
<dbReference type="Gene3D" id="3.40.50.720">
    <property type="entry name" value="NAD(P)-binding Rossmann-like Domain"/>
    <property type="match status" value="1"/>
</dbReference>
<feature type="domain" description="NAD-dependent epimerase/dehydratase" evidence="2">
    <location>
        <begin position="6"/>
        <end position="237"/>
    </location>
</feature>
<name>A0A1I2HGU6_9BACL</name>
<comment type="similarity">
    <text evidence="1">Belongs to the NAD(P)-dependent epimerase/dehydratase family.</text>
</comment>
<evidence type="ECO:0000313" key="4">
    <source>
        <dbReference type="Proteomes" id="UP000198855"/>
    </source>
</evidence>
<gene>
    <name evidence="3" type="ORF">SAMN05216378_5783</name>
</gene>
<dbReference type="Proteomes" id="UP000198855">
    <property type="component" value="Unassembled WGS sequence"/>
</dbReference>
<dbReference type="Pfam" id="PF01370">
    <property type="entry name" value="Epimerase"/>
    <property type="match status" value="1"/>
</dbReference>
<dbReference type="InterPro" id="IPR036291">
    <property type="entry name" value="NAD(P)-bd_dom_sf"/>
</dbReference>
<sequence length="320" mass="35611">MDPKKVMVTGGAGFIGSHIVERCLSKGWETIVVDNLSKGEFENIPIGARFYHTDIRSHEMEGILAKERPDVIVHQAAQTDVQYSINEPLEDASANILSTIRLLELAVKYGVRKFVYASSAAIYGMPEAALINEAHPKHPMSGYGVSKYVPELYIYTYAKLYGLEYGILRYANVYGPRQASDGEGGVVAIFVDRLLRGQKLVIYGDGEQTRDFIYVEDIADANIAAILAEQNVIANVGTAHPLSVNALVASLQDCCDQKTRVEYRPARAGDIMHSCLDNHKAIQQLKWEPKVRLEEGLWKTYSYRLSKMTQEKALESAAHI</sequence>
<reference evidence="4" key="1">
    <citation type="submission" date="2016-10" db="EMBL/GenBank/DDBJ databases">
        <authorList>
            <person name="Varghese N."/>
            <person name="Submissions S."/>
        </authorList>
    </citation>
    <scope>NUCLEOTIDE SEQUENCE [LARGE SCALE GENOMIC DNA]</scope>
    <source>
        <strain evidence="4">CGMCC 1.10784</strain>
    </source>
</reference>
<protein>
    <submittedName>
        <fullName evidence="3">UDP-glucose 4-epimerase</fullName>
    </submittedName>
</protein>
<dbReference type="InterPro" id="IPR001509">
    <property type="entry name" value="Epimerase_deHydtase"/>
</dbReference>
<evidence type="ECO:0000256" key="1">
    <source>
        <dbReference type="ARBA" id="ARBA00007637"/>
    </source>
</evidence>
<dbReference type="STRING" id="1045775.SAMN05216378_5783"/>
<organism evidence="3 4">
    <name type="scientific">Paenibacillus catalpae</name>
    <dbReference type="NCBI Taxonomy" id="1045775"/>
    <lineage>
        <taxon>Bacteria</taxon>
        <taxon>Bacillati</taxon>
        <taxon>Bacillota</taxon>
        <taxon>Bacilli</taxon>
        <taxon>Bacillales</taxon>
        <taxon>Paenibacillaceae</taxon>
        <taxon>Paenibacillus</taxon>
    </lineage>
</organism>
<dbReference type="PANTHER" id="PTHR43000">
    <property type="entry name" value="DTDP-D-GLUCOSE 4,6-DEHYDRATASE-RELATED"/>
    <property type="match status" value="1"/>
</dbReference>
<accession>A0A1I2HGU6</accession>
<keyword evidence="4" id="KW-1185">Reference proteome</keyword>
<dbReference type="SUPFAM" id="SSF51735">
    <property type="entry name" value="NAD(P)-binding Rossmann-fold domains"/>
    <property type="match status" value="1"/>
</dbReference>
<dbReference type="EMBL" id="FOMT01000007">
    <property type="protein sequence ID" value="SFF28530.1"/>
    <property type="molecule type" value="Genomic_DNA"/>
</dbReference>
<proteinExistence type="inferred from homology"/>
<dbReference type="OrthoDB" id="9771073at2"/>
<evidence type="ECO:0000313" key="3">
    <source>
        <dbReference type="EMBL" id="SFF28530.1"/>
    </source>
</evidence>
<evidence type="ECO:0000259" key="2">
    <source>
        <dbReference type="Pfam" id="PF01370"/>
    </source>
</evidence>